<proteinExistence type="predicted"/>
<name>A0A7C9UW02_9PROT</name>
<gene>
    <name evidence="2" type="ORF">G4223_09725</name>
</gene>
<comment type="caution">
    <text evidence="2">The sequence shown here is derived from an EMBL/GenBank/DDBJ whole genome shotgun (WGS) entry which is preliminary data.</text>
</comment>
<organism evidence="2 3">
    <name type="scientific">Magnetospirillum aberrantis SpK</name>
    <dbReference type="NCBI Taxonomy" id="908842"/>
    <lineage>
        <taxon>Bacteria</taxon>
        <taxon>Pseudomonadati</taxon>
        <taxon>Pseudomonadota</taxon>
        <taxon>Alphaproteobacteria</taxon>
        <taxon>Rhodospirillales</taxon>
        <taxon>Rhodospirillaceae</taxon>
        <taxon>Magnetospirillum</taxon>
    </lineage>
</organism>
<reference evidence="2 3" key="1">
    <citation type="submission" date="2020-02" db="EMBL/GenBank/DDBJ databases">
        <authorList>
            <person name="Dziuba M."/>
            <person name="Kuznetsov B."/>
            <person name="Mardanov A."/>
            <person name="Ravin N."/>
            <person name="Grouzdev D."/>
        </authorList>
    </citation>
    <scope>NUCLEOTIDE SEQUENCE [LARGE SCALE GENOMIC DNA]</scope>
    <source>
        <strain evidence="2 3">SpK</strain>
    </source>
</reference>
<evidence type="ECO:0000313" key="2">
    <source>
        <dbReference type="EMBL" id="NFV80389.1"/>
    </source>
</evidence>
<dbReference type="AlphaFoldDB" id="A0A7C9UW02"/>
<keyword evidence="3" id="KW-1185">Reference proteome</keyword>
<evidence type="ECO:0000313" key="3">
    <source>
        <dbReference type="Proteomes" id="UP000480684"/>
    </source>
</evidence>
<protein>
    <submittedName>
        <fullName evidence="2">Uncharacterized protein</fullName>
    </submittedName>
</protein>
<accession>A0A7C9UW02</accession>
<evidence type="ECO:0000256" key="1">
    <source>
        <dbReference type="SAM" id="MobiDB-lite"/>
    </source>
</evidence>
<dbReference type="EMBL" id="JAAIYP010000036">
    <property type="protein sequence ID" value="NFV80389.1"/>
    <property type="molecule type" value="Genomic_DNA"/>
</dbReference>
<feature type="region of interest" description="Disordered" evidence="1">
    <location>
        <begin position="1"/>
        <end position="22"/>
    </location>
</feature>
<dbReference type="Proteomes" id="UP000480684">
    <property type="component" value="Unassembled WGS sequence"/>
</dbReference>
<sequence length="64" mass="7000">MTVMESRCLTSQVEESESDTESAHDQVVAMLRCAGQLGCAQAVTCSDDAMQRLRRLIGRPVSKI</sequence>
<dbReference type="RefSeq" id="WP_163678542.1">
    <property type="nucleotide sequence ID" value="NZ_JAAIYP010000036.1"/>
</dbReference>